<feature type="region of interest" description="Disordered" evidence="2">
    <location>
        <begin position="1"/>
        <end position="40"/>
    </location>
</feature>
<feature type="domain" description="Cell envelope-related transcriptional attenuator" evidence="4">
    <location>
        <begin position="108"/>
        <end position="262"/>
    </location>
</feature>
<dbReference type="PANTHER" id="PTHR33392">
    <property type="entry name" value="POLYISOPRENYL-TEICHOIC ACID--PEPTIDOGLYCAN TEICHOIC ACID TRANSFERASE TAGU"/>
    <property type="match status" value="1"/>
</dbReference>
<keyword evidence="3" id="KW-0812">Transmembrane</keyword>
<dbReference type="RefSeq" id="WP_378258499.1">
    <property type="nucleotide sequence ID" value="NZ_JBHSIT010000007.1"/>
</dbReference>
<dbReference type="EMBL" id="JBHSIT010000007">
    <property type="protein sequence ID" value="MFC4910279.1"/>
    <property type="molecule type" value="Genomic_DNA"/>
</dbReference>
<dbReference type="InterPro" id="IPR050922">
    <property type="entry name" value="LytR/CpsA/Psr_CW_biosynth"/>
</dbReference>
<dbReference type="InterPro" id="IPR004474">
    <property type="entry name" value="LytR_CpsA_psr"/>
</dbReference>
<protein>
    <submittedName>
        <fullName evidence="5">LCP family protein</fullName>
    </submittedName>
</protein>
<organism evidence="5 6">
    <name type="scientific">Actinomadura gamaensis</name>
    <dbReference type="NCBI Taxonomy" id="1763541"/>
    <lineage>
        <taxon>Bacteria</taxon>
        <taxon>Bacillati</taxon>
        <taxon>Actinomycetota</taxon>
        <taxon>Actinomycetes</taxon>
        <taxon>Streptosporangiales</taxon>
        <taxon>Thermomonosporaceae</taxon>
        <taxon>Actinomadura</taxon>
    </lineage>
</organism>
<reference evidence="6" key="1">
    <citation type="journal article" date="2019" name="Int. J. Syst. Evol. Microbiol.">
        <title>The Global Catalogue of Microorganisms (GCM) 10K type strain sequencing project: providing services to taxonomists for standard genome sequencing and annotation.</title>
        <authorList>
            <consortium name="The Broad Institute Genomics Platform"/>
            <consortium name="The Broad Institute Genome Sequencing Center for Infectious Disease"/>
            <person name="Wu L."/>
            <person name="Ma J."/>
        </authorList>
    </citation>
    <scope>NUCLEOTIDE SEQUENCE [LARGE SCALE GENOMIC DNA]</scope>
    <source>
        <strain evidence="6">KLKA75</strain>
    </source>
</reference>
<dbReference type="NCBIfam" id="TIGR00350">
    <property type="entry name" value="lytR_cpsA_psr"/>
    <property type="match status" value="1"/>
</dbReference>
<proteinExistence type="inferred from homology"/>
<keyword evidence="3" id="KW-0472">Membrane</keyword>
<gene>
    <name evidence="5" type="ORF">ACFPCY_23400</name>
</gene>
<dbReference type="PANTHER" id="PTHR33392:SF6">
    <property type="entry name" value="POLYISOPRENYL-TEICHOIC ACID--PEPTIDOGLYCAN TEICHOIC ACID TRANSFERASE TAGU"/>
    <property type="match status" value="1"/>
</dbReference>
<comment type="caution">
    <text evidence="5">The sequence shown here is derived from an EMBL/GenBank/DDBJ whole genome shotgun (WGS) entry which is preliminary data.</text>
</comment>
<feature type="compositionally biased region" description="Basic and acidic residues" evidence="2">
    <location>
        <begin position="1"/>
        <end position="18"/>
    </location>
</feature>
<dbReference type="Proteomes" id="UP001595872">
    <property type="component" value="Unassembled WGS sequence"/>
</dbReference>
<evidence type="ECO:0000256" key="2">
    <source>
        <dbReference type="SAM" id="MobiDB-lite"/>
    </source>
</evidence>
<keyword evidence="3" id="KW-1133">Transmembrane helix</keyword>
<evidence type="ECO:0000256" key="3">
    <source>
        <dbReference type="SAM" id="Phobius"/>
    </source>
</evidence>
<name>A0ABV9U320_9ACTN</name>
<sequence length="342" mass="37034">MDDLSKLRDLGRALEHDPPPSLARQRSRLTDAARAPRRRRRPRGWTALALAACAVAALLLVPAAMLRPTGDREQTANGPSRIDNRPLTLLLLGSDSRGAAQDKRYGARSDTMVLIRLPADRKRVTVVSLPRDLLVQRPSCRRADGKTVPAAMGQINAAYTEGGVPCAIKTVEAVTKVRVDQSVVVDFQGFSRMVDALGGVTIALPKSVNDGASGLHLSAGRHKVDGKVALAYARVRHGMNDGSDLARIKRQQSLMAELSREAVSAMHNDPVRFVRFLNASLGSLKTLPGLDLASMKALAESLRRTDPSEARYLTLPNRPAASDPNRLEVDEARASRALAPFR</sequence>
<feature type="transmembrane region" description="Helical" evidence="3">
    <location>
        <begin position="44"/>
        <end position="65"/>
    </location>
</feature>
<comment type="similarity">
    <text evidence="1">Belongs to the LytR/CpsA/Psr (LCP) family.</text>
</comment>
<evidence type="ECO:0000256" key="1">
    <source>
        <dbReference type="ARBA" id="ARBA00006068"/>
    </source>
</evidence>
<dbReference type="Pfam" id="PF03816">
    <property type="entry name" value="LytR_cpsA_psr"/>
    <property type="match status" value="1"/>
</dbReference>
<accession>A0ABV9U320</accession>
<keyword evidence="6" id="KW-1185">Reference proteome</keyword>
<evidence type="ECO:0000313" key="6">
    <source>
        <dbReference type="Proteomes" id="UP001595872"/>
    </source>
</evidence>
<evidence type="ECO:0000259" key="4">
    <source>
        <dbReference type="Pfam" id="PF03816"/>
    </source>
</evidence>
<evidence type="ECO:0000313" key="5">
    <source>
        <dbReference type="EMBL" id="MFC4910279.1"/>
    </source>
</evidence>
<dbReference type="Gene3D" id="3.40.630.190">
    <property type="entry name" value="LCP protein"/>
    <property type="match status" value="1"/>
</dbReference>